<dbReference type="GO" id="GO:0033468">
    <property type="term" value="P:CMP-keto-3-deoxy-D-manno-octulosonic acid biosynthetic process"/>
    <property type="evidence" value="ECO:0007669"/>
    <property type="project" value="UniProtKB-UniRule"/>
</dbReference>
<evidence type="ECO:0000256" key="2">
    <source>
        <dbReference type="ARBA" id="ARBA00022679"/>
    </source>
</evidence>
<accession>A0A3R7HL98</accession>
<dbReference type="GO" id="GO:0016020">
    <property type="term" value="C:membrane"/>
    <property type="evidence" value="ECO:0007669"/>
    <property type="project" value="UniProtKB-SubCell"/>
</dbReference>
<evidence type="ECO:0000256" key="3">
    <source>
        <dbReference type="ARBA" id="ARBA00022695"/>
    </source>
</evidence>
<evidence type="ECO:0000313" key="6">
    <source>
        <dbReference type="EMBL" id="RKF51031.1"/>
    </source>
</evidence>
<gene>
    <name evidence="5" type="primary">kdsB</name>
    <name evidence="6" type="ORF">BCY88_02460</name>
</gene>
<dbReference type="UniPathway" id="UPA00358">
    <property type="reaction ID" value="UER00476"/>
</dbReference>
<comment type="subcellular location">
    <subcellularLocation>
        <location evidence="5">Cytoplasm</location>
    </subcellularLocation>
    <subcellularLocation>
        <location evidence="1">Membrane</location>
    </subcellularLocation>
</comment>
<keyword evidence="4 5" id="KW-0448">Lipopolysaccharide biosynthesis</keyword>
<evidence type="ECO:0000313" key="7">
    <source>
        <dbReference type="Proteomes" id="UP000283709"/>
    </source>
</evidence>
<dbReference type="CDD" id="cd02517">
    <property type="entry name" value="CMP-KDO-Synthetase"/>
    <property type="match status" value="1"/>
</dbReference>
<dbReference type="GO" id="GO:0008690">
    <property type="term" value="F:3-deoxy-manno-octulosonate cytidylyltransferase activity"/>
    <property type="evidence" value="ECO:0007669"/>
    <property type="project" value="UniProtKB-UniRule"/>
</dbReference>
<comment type="caution">
    <text evidence="6">The sequence shown here is derived from an EMBL/GenBank/DDBJ whole genome shotgun (WGS) entry which is preliminary data.</text>
</comment>
<evidence type="ECO:0000256" key="4">
    <source>
        <dbReference type="ARBA" id="ARBA00022985"/>
    </source>
</evidence>
<comment type="function">
    <text evidence="5">Activates KDO (a required 8-carbon sugar) for incorporation into bacterial lipopolysaccharide in Gram-negative bacteria.</text>
</comment>
<dbReference type="RefSeq" id="WP_120342668.1">
    <property type="nucleotide sequence ID" value="NZ_MCAS01000001.1"/>
</dbReference>
<dbReference type="FunFam" id="3.90.550.10:FF:000011">
    <property type="entry name" value="3-deoxy-manno-octulosonate cytidylyltransferase"/>
    <property type="match status" value="1"/>
</dbReference>
<dbReference type="InterPro" id="IPR003329">
    <property type="entry name" value="Cytidylyl_trans"/>
</dbReference>
<keyword evidence="3 5" id="KW-0548">Nucleotidyltransferase</keyword>
<protein>
    <recommendedName>
        <fullName evidence="5">3-deoxy-manno-octulosonate cytidylyltransferase</fullName>
        <ecNumber evidence="5">2.7.7.38</ecNumber>
    </recommendedName>
    <alternativeName>
        <fullName evidence="5">CMP-2-keto-3-deoxyoctulosonic acid synthase</fullName>
        <shortName evidence="5">CKS</shortName>
        <shortName evidence="5">CMP-KDO synthase</shortName>
    </alternativeName>
</protein>
<comment type="catalytic activity">
    <reaction evidence="5">
        <text>3-deoxy-alpha-D-manno-oct-2-ulosonate + CTP = CMP-3-deoxy-beta-D-manno-octulosonate + diphosphate</text>
        <dbReference type="Rhea" id="RHEA:23448"/>
        <dbReference type="ChEBI" id="CHEBI:33019"/>
        <dbReference type="ChEBI" id="CHEBI:37563"/>
        <dbReference type="ChEBI" id="CHEBI:85986"/>
        <dbReference type="ChEBI" id="CHEBI:85987"/>
        <dbReference type="EC" id="2.7.7.38"/>
    </reaction>
</comment>
<evidence type="ECO:0000256" key="5">
    <source>
        <dbReference type="HAMAP-Rule" id="MF_00057"/>
    </source>
</evidence>
<name>A0A3R7HL98_9BURK</name>
<proteinExistence type="inferred from homology"/>
<comment type="pathway">
    <text evidence="5">Nucleotide-sugar biosynthesis; CMP-3-deoxy-D-manno-octulosonate biosynthesis; CMP-3-deoxy-D-manno-octulosonate from 3-deoxy-D-manno-octulosonate and CTP: step 1/1.</text>
</comment>
<dbReference type="NCBIfam" id="NF003950">
    <property type="entry name" value="PRK05450.1-3"/>
    <property type="match status" value="1"/>
</dbReference>
<keyword evidence="5" id="KW-0963">Cytoplasm</keyword>
<dbReference type="InterPro" id="IPR029044">
    <property type="entry name" value="Nucleotide-diphossugar_trans"/>
</dbReference>
<dbReference type="AlphaFoldDB" id="A0A3R7HL98"/>
<dbReference type="NCBIfam" id="NF009905">
    <property type="entry name" value="PRK13368.1"/>
    <property type="match status" value="1"/>
</dbReference>
<dbReference type="SUPFAM" id="SSF53448">
    <property type="entry name" value="Nucleotide-diphospho-sugar transferases"/>
    <property type="match status" value="1"/>
</dbReference>
<dbReference type="OrthoDB" id="9815559at2"/>
<dbReference type="Gene3D" id="3.90.550.10">
    <property type="entry name" value="Spore Coat Polysaccharide Biosynthesis Protein SpsA, Chain A"/>
    <property type="match status" value="1"/>
</dbReference>
<dbReference type="NCBIfam" id="NF003952">
    <property type="entry name" value="PRK05450.1-5"/>
    <property type="match status" value="1"/>
</dbReference>
<organism evidence="6 7">
    <name type="scientific">Paraburkholderia fungorum</name>
    <dbReference type="NCBI Taxonomy" id="134537"/>
    <lineage>
        <taxon>Bacteria</taxon>
        <taxon>Pseudomonadati</taxon>
        <taxon>Pseudomonadota</taxon>
        <taxon>Betaproteobacteria</taxon>
        <taxon>Burkholderiales</taxon>
        <taxon>Burkholderiaceae</taxon>
        <taxon>Paraburkholderia</taxon>
    </lineage>
</organism>
<dbReference type="NCBIfam" id="TIGR00466">
    <property type="entry name" value="kdsB"/>
    <property type="match status" value="1"/>
</dbReference>
<dbReference type="Proteomes" id="UP000283709">
    <property type="component" value="Unassembled WGS sequence"/>
</dbReference>
<dbReference type="PANTHER" id="PTHR42866:SF2">
    <property type="entry name" value="3-DEOXY-MANNO-OCTULOSONATE CYTIDYLYLTRANSFERASE, MITOCHONDRIAL"/>
    <property type="match status" value="1"/>
</dbReference>
<reference evidence="6 7" key="1">
    <citation type="submission" date="2016-07" db="EMBL/GenBank/DDBJ databases">
        <title>Genome analysis of Burkholderia fungorum ES3-20.</title>
        <authorList>
            <person name="Xu D."/>
            <person name="Yao R."/>
            <person name="Zheng S."/>
        </authorList>
    </citation>
    <scope>NUCLEOTIDE SEQUENCE [LARGE SCALE GENOMIC DNA]</scope>
    <source>
        <strain evidence="6 7">ES3-20</strain>
    </source>
</reference>
<dbReference type="GO" id="GO:0009103">
    <property type="term" value="P:lipopolysaccharide biosynthetic process"/>
    <property type="evidence" value="ECO:0007669"/>
    <property type="project" value="UniProtKB-UniRule"/>
</dbReference>
<comment type="similarity">
    <text evidence="5">Belongs to the KdsB family.</text>
</comment>
<dbReference type="EC" id="2.7.7.38" evidence="5"/>
<dbReference type="InterPro" id="IPR004528">
    <property type="entry name" value="KdsB"/>
</dbReference>
<dbReference type="Pfam" id="PF02348">
    <property type="entry name" value="CTP_transf_3"/>
    <property type="match status" value="1"/>
</dbReference>
<keyword evidence="2 5" id="KW-0808">Transferase</keyword>
<sequence>MSSSESAPVRVVIPARYGSTRLPGKPLIDLAGKPMIVRVYERVKDALPASTVVVATDDERIQAVLAACHVPCAMTDPAHASGTDRAAEVARRAGWGDHDIVLNVQGDEPLVPPALLQAFVDYCGSARQLAMATIVSPIVERDLVDDVNIVKVVTDQNNRALFFSRAPIPFTRDRNRDRAAQGGVPEVFLRHIGIYAYRNAVLQQLTCSAPCEMERREQLEQLRALWLGVPILVMRWSDSVPAGVDTSEDVARVVNLFTLSKQSNR</sequence>
<dbReference type="EMBL" id="MCAS01000001">
    <property type="protein sequence ID" value="RKF51031.1"/>
    <property type="molecule type" value="Genomic_DNA"/>
</dbReference>
<dbReference type="PANTHER" id="PTHR42866">
    <property type="entry name" value="3-DEOXY-MANNO-OCTULOSONATE CYTIDYLYLTRANSFERASE"/>
    <property type="match status" value="1"/>
</dbReference>
<evidence type="ECO:0000256" key="1">
    <source>
        <dbReference type="ARBA" id="ARBA00004370"/>
    </source>
</evidence>
<dbReference type="GO" id="GO:0005829">
    <property type="term" value="C:cytosol"/>
    <property type="evidence" value="ECO:0007669"/>
    <property type="project" value="TreeGrafter"/>
</dbReference>
<dbReference type="HAMAP" id="MF_00057">
    <property type="entry name" value="KdsB"/>
    <property type="match status" value="1"/>
</dbReference>